<keyword evidence="2" id="KW-1185">Reference proteome</keyword>
<name>A0ABY6E658_9ACTN</name>
<protein>
    <recommendedName>
        <fullName evidence="3">ATP-binding protein</fullName>
    </recommendedName>
</protein>
<proteinExistence type="predicted"/>
<evidence type="ECO:0008006" key="3">
    <source>
        <dbReference type="Google" id="ProtNLM"/>
    </source>
</evidence>
<dbReference type="Proteomes" id="UP001061298">
    <property type="component" value="Chromosome"/>
</dbReference>
<dbReference type="RefSeq" id="WP_263232195.1">
    <property type="nucleotide sequence ID" value="NZ_CP106793.1"/>
</dbReference>
<accession>A0ABY6E658</accession>
<evidence type="ECO:0000313" key="2">
    <source>
        <dbReference type="Proteomes" id="UP001061298"/>
    </source>
</evidence>
<reference evidence="1" key="1">
    <citation type="submission" date="2022-10" db="EMBL/GenBank/DDBJ databases">
        <authorList>
            <person name="Mo P."/>
        </authorList>
    </citation>
    <scope>NUCLEOTIDE SEQUENCE</scope>
    <source>
        <strain evidence="1">HUAS 13-4</strain>
    </source>
</reference>
<gene>
    <name evidence="1" type="ORF">N8I84_27675</name>
</gene>
<dbReference type="EMBL" id="CP106793">
    <property type="protein sequence ID" value="UXY22064.1"/>
    <property type="molecule type" value="Genomic_DNA"/>
</dbReference>
<organism evidence="1 2">
    <name type="scientific">Streptomyces cynarae</name>
    <dbReference type="NCBI Taxonomy" id="2981134"/>
    <lineage>
        <taxon>Bacteria</taxon>
        <taxon>Bacillati</taxon>
        <taxon>Actinomycetota</taxon>
        <taxon>Actinomycetes</taxon>
        <taxon>Kitasatosporales</taxon>
        <taxon>Streptomycetaceae</taxon>
        <taxon>Streptomyces</taxon>
    </lineage>
</organism>
<sequence length="56" mass="6395">MNRAAFLRHRRANRHLLRAVERGRLPEGCGSAVLLDRDAVDVLRRIDFADRPEGAE</sequence>
<evidence type="ECO:0000313" key="1">
    <source>
        <dbReference type="EMBL" id="UXY22064.1"/>
    </source>
</evidence>